<keyword evidence="3" id="KW-1003">Cell membrane</keyword>
<dbReference type="Proteomes" id="UP000199158">
    <property type="component" value="Unassembled WGS sequence"/>
</dbReference>
<protein>
    <submittedName>
        <fullName evidence="8">Type IV secretion system protein VirD4</fullName>
    </submittedName>
</protein>
<evidence type="ECO:0000313" key="8">
    <source>
        <dbReference type="EMBL" id="SEM99878.1"/>
    </source>
</evidence>
<dbReference type="STRING" id="474960.SAMN05216180_2399"/>
<dbReference type="AlphaFoldDB" id="A0A1H8CZV7"/>
<comment type="subcellular location">
    <subcellularLocation>
        <location evidence="1">Cell membrane</location>
        <topology evidence="1">Multi-pass membrane protein</topology>
    </subcellularLocation>
</comment>
<dbReference type="NCBIfam" id="NF045973">
    <property type="entry name" value="conju_CD1115"/>
    <property type="match status" value="1"/>
</dbReference>
<feature type="compositionally biased region" description="Polar residues" evidence="7">
    <location>
        <begin position="729"/>
        <end position="746"/>
    </location>
</feature>
<dbReference type="EMBL" id="FOCG01000002">
    <property type="protein sequence ID" value="SEM99878.1"/>
    <property type="molecule type" value="Genomic_DNA"/>
</dbReference>
<evidence type="ECO:0000256" key="3">
    <source>
        <dbReference type="ARBA" id="ARBA00022475"/>
    </source>
</evidence>
<name>A0A1H8CZV7_9FIRM</name>
<dbReference type="GO" id="GO:0005886">
    <property type="term" value="C:plasma membrane"/>
    <property type="evidence" value="ECO:0007669"/>
    <property type="project" value="UniProtKB-SubCell"/>
</dbReference>
<evidence type="ECO:0000256" key="2">
    <source>
        <dbReference type="ARBA" id="ARBA00008806"/>
    </source>
</evidence>
<dbReference type="CDD" id="cd01127">
    <property type="entry name" value="TrwB_TraG_TraD_VirD4"/>
    <property type="match status" value="1"/>
</dbReference>
<evidence type="ECO:0000256" key="1">
    <source>
        <dbReference type="ARBA" id="ARBA00004651"/>
    </source>
</evidence>
<evidence type="ECO:0000256" key="4">
    <source>
        <dbReference type="ARBA" id="ARBA00022692"/>
    </source>
</evidence>
<dbReference type="RefSeq" id="WP_092755472.1">
    <property type="nucleotide sequence ID" value="NZ_FOCG01000002.1"/>
</dbReference>
<dbReference type="InterPro" id="IPR051539">
    <property type="entry name" value="T4SS-coupling_protein"/>
</dbReference>
<evidence type="ECO:0000256" key="7">
    <source>
        <dbReference type="SAM" id="MobiDB-lite"/>
    </source>
</evidence>
<dbReference type="PANTHER" id="PTHR37937:SF1">
    <property type="entry name" value="CONJUGATIVE TRANSFER: DNA TRANSPORT"/>
    <property type="match status" value="1"/>
</dbReference>
<reference evidence="8 9" key="1">
    <citation type="submission" date="2016-10" db="EMBL/GenBank/DDBJ databases">
        <authorList>
            <person name="de Groot N.N."/>
        </authorList>
    </citation>
    <scope>NUCLEOTIDE SEQUENCE [LARGE SCALE GENOMIC DNA]</scope>
    <source>
        <strain evidence="8 9">CGMCC 1.5070</strain>
    </source>
</reference>
<keyword evidence="4" id="KW-0812">Transmembrane</keyword>
<keyword evidence="5" id="KW-1133">Transmembrane helix</keyword>
<evidence type="ECO:0000256" key="5">
    <source>
        <dbReference type="ARBA" id="ARBA00022989"/>
    </source>
</evidence>
<dbReference type="Pfam" id="PF02534">
    <property type="entry name" value="T4SS-DNA_transf"/>
    <property type="match status" value="1"/>
</dbReference>
<keyword evidence="9" id="KW-1185">Reference proteome</keyword>
<dbReference type="Gene3D" id="3.40.50.300">
    <property type="entry name" value="P-loop containing nucleotide triphosphate hydrolases"/>
    <property type="match status" value="1"/>
</dbReference>
<gene>
    <name evidence="8" type="ORF">SAMN05216180_2399</name>
</gene>
<accession>A0A1H8CZV7</accession>
<evidence type="ECO:0000313" key="9">
    <source>
        <dbReference type="Proteomes" id="UP000199158"/>
    </source>
</evidence>
<dbReference type="PANTHER" id="PTHR37937">
    <property type="entry name" value="CONJUGATIVE TRANSFER: DNA TRANSPORT"/>
    <property type="match status" value="1"/>
</dbReference>
<proteinExistence type="inferred from homology"/>
<keyword evidence="6" id="KW-0472">Membrane</keyword>
<dbReference type="InterPro" id="IPR003688">
    <property type="entry name" value="TraG/VirD4"/>
</dbReference>
<dbReference type="SUPFAM" id="SSF52540">
    <property type="entry name" value="P-loop containing nucleoside triphosphate hydrolases"/>
    <property type="match status" value="1"/>
</dbReference>
<organism evidence="8 9">
    <name type="scientific">Hydrogenoanaerobacterium saccharovorans</name>
    <dbReference type="NCBI Taxonomy" id="474960"/>
    <lineage>
        <taxon>Bacteria</taxon>
        <taxon>Bacillati</taxon>
        <taxon>Bacillota</taxon>
        <taxon>Clostridia</taxon>
        <taxon>Eubacteriales</taxon>
        <taxon>Oscillospiraceae</taxon>
        <taxon>Hydrogenoanaerobacterium</taxon>
    </lineage>
</organism>
<dbReference type="OrthoDB" id="9766496at2"/>
<sequence>MKKVRRTAVFIMLFIFLSVIAAYGAYLTHQLLISRFSNIKGLDYNAINAVQCLISERKALILFGGLEAIAVGWLFFCVYTSGTQYQNDMQRITPDIVTPYPSGQKQHGAARWMRKEEYKKAFKKNTFFKLRPSIRKLMQYGYRDLSFYKRNYLFKTAEIEKIYFSTEDSIVQKHFVIGKYQKTQRYNHLFLATKKHTLVFGLRYIPIPNKNLKFRLAVPDVYLLSSAFALSDIVLEKPLIENGGYVVSGQQNLLSDTYYSVAKDIHSVTVGGTRVGKTRFAVLPTICLLALAGESMVNIDVKGELYLSSCMFLKRLGYKVYALDFVEPEKSNRYNFLKPVIDYLQQDEISKAKDATWDIVSSLVGEAKGEKIWNNGECSVIAFSIFCVAWENMSNPQFQNMTNVYHFIAEMCRAVEKGTLPIIKYAEQLPDSHPAKSLIRISEVAPQRTRGSFFTSALTTLRLFTNDSICHMTNASDIEIDKTGDEKTAVFIILPDEKTTYNSIATLFINQQYQQLVKQARQQGNRLNIRVNFNEDEKGNFPAIPDYDTAITAGGGRGIRFNMFLQSFSQLQEKYGKEKSETIIHNCEIWNFMQSTSESTIKQFQERMGSYTVKSQSGSSSANMSGYNSSFSSGYNLMARKLLETDEFAKINRPYQLILSRESPAMMTALPLEKTMFNKMMGLGNEAHNQKVYEERNARRPIADVAQTGNNLWGIWKVYQAKEKVQEIDPSQVQGDTTQYYRQNSDGYDDYYKNCATKEEYDEGLDED</sequence>
<dbReference type="InterPro" id="IPR027417">
    <property type="entry name" value="P-loop_NTPase"/>
</dbReference>
<evidence type="ECO:0000256" key="6">
    <source>
        <dbReference type="ARBA" id="ARBA00023136"/>
    </source>
</evidence>
<comment type="similarity">
    <text evidence="2">Belongs to the VirD4/TraG family.</text>
</comment>
<feature type="region of interest" description="Disordered" evidence="7">
    <location>
        <begin position="728"/>
        <end position="747"/>
    </location>
</feature>